<keyword evidence="3" id="KW-1185">Reference proteome</keyword>
<proteinExistence type="predicted"/>
<accession>A0A836C2U3</accession>
<evidence type="ECO:0000256" key="1">
    <source>
        <dbReference type="SAM" id="Phobius"/>
    </source>
</evidence>
<sequence>MAKSTAPSKCCMDVEKALLATNLVATLGFAAPAVLAPRKWHKLCFVEGHPRNDEMTQFCAVAMAAVGAMGQIMANTSDKKAKKDTLKALGAAWSTSTALQANSLRRGIQRKEMGIAVTTVQGAMAATFLWAGFRKG</sequence>
<feature type="transmembrane region" description="Helical" evidence="1">
    <location>
        <begin position="113"/>
        <end position="133"/>
    </location>
</feature>
<evidence type="ECO:0000313" key="2">
    <source>
        <dbReference type="EMBL" id="KAG2497172.1"/>
    </source>
</evidence>
<dbReference type="AlphaFoldDB" id="A0A836C2U3"/>
<organism evidence="2 3">
    <name type="scientific">Edaphochlamys debaryana</name>
    <dbReference type="NCBI Taxonomy" id="47281"/>
    <lineage>
        <taxon>Eukaryota</taxon>
        <taxon>Viridiplantae</taxon>
        <taxon>Chlorophyta</taxon>
        <taxon>core chlorophytes</taxon>
        <taxon>Chlorophyceae</taxon>
        <taxon>CS clade</taxon>
        <taxon>Chlamydomonadales</taxon>
        <taxon>Chlamydomonadales incertae sedis</taxon>
        <taxon>Edaphochlamys</taxon>
    </lineage>
</organism>
<keyword evidence="1" id="KW-0812">Transmembrane</keyword>
<feature type="transmembrane region" description="Helical" evidence="1">
    <location>
        <begin position="55"/>
        <end position="74"/>
    </location>
</feature>
<protein>
    <submittedName>
        <fullName evidence="2">Uncharacterized protein</fullName>
    </submittedName>
</protein>
<feature type="transmembrane region" description="Helical" evidence="1">
    <location>
        <begin position="17"/>
        <end position="35"/>
    </location>
</feature>
<comment type="caution">
    <text evidence="2">The sequence shown here is derived from an EMBL/GenBank/DDBJ whole genome shotgun (WGS) entry which is preliminary data.</text>
</comment>
<keyword evidence="1" id="KW-1133">Transmembrane helix</keyword>
<evidence type="ECO:0000313" key="3">
    <source>
        <dbReference type="Proteomes" id="UP000612055"/>
    </source>
</evidence>
<dbReference type="Proteomes" id="UP000612055">
    <property type="component" value="Unassembled WGS sequence"/>
</dbReference>
<gene>
    <name evidence="2" type="ORF">HYH03_004761</name>
</gene>
<name>A0A836C2U3_9CHLO</name>
<dbReference type="EMBL" id="JAEHOE010000015">
    <property type="protein sequence ID" value="KAG2497172.1"/>
    <property type="molecule type" value="Genomic_DNA"/>
</dbReference>
<keyword evidence="1" id="KW-0472">Membrane</keyword>
<reference evidence="2" key="1">
    <citation type="journal article" date="2020" name="bioRxiv">
        <title>Comparative genomics of Chlamydomonas.</title>
        <authorList>
            <person name="Craig R.J."/>
            <person name="Hasan A.R."/>
            <person name="Ness R.W."/>
            <person name="Keightley P.D."/>
        </authorList>
    </citation>
    <scope>NUCLEOTIDE SEQUENCE</scope>
    <source>
        <strain evidence="2">CCAP 11/70</strain>
    </source>
</reference>